<evidence type="ECO:0000313" key="2">
    <source>
        <dbReference type="Proteomes" id="UP001454036"/>
    </source>
</evidence>
<name>A0AAV3QJ32_LITER</name>
<dbReference type="Proteomes" id="UP001454036">
    <property type="component" value="Unassembled WGS sequence"/>
</dbReference>
<keyword evidence="2" id="KW-1185">Reference proteome</keyword>
<gene>
    <name evidence="1" type="ORF">LIER_39566</name>
</gene>
<reference evidence="1 2" key="1">
    <citation type="submission" date="2024-01" db="EMBL/GenBank/DDBJ databases">
        <title>The complete chloroplast genome sequence of Lithospermum erythrorhizon: insights into the phylogenetic relationship among Boraginaceae species and the maternal lineages of purple gromwells.</title>
        <authorList>
            <person name="Okada T."/>
            <person name="Watanabe K."/>
        </authorList>
    </citation>
    <scope>NUCLEOTIDE SEQUENCE [LARGE SCALE GENOMIC DNA]</scope>
</reference>
<dbReference type="AlphaFoldDB" id="A0AAV3QJ32"/>
<proteinExistence type="predicted"/>
<evidence type="ECO:0000313" key="1">
    <source>
        <dbReference type="EMBL" id="GAA0163276.1"/>
    </source>
</evidence>
<protein>
    <submittedName>
        <fullName evidence="1">Uncharacterized protein</fullName>
    </submittedName>
</protein>
<sequence length="191" mass="22692">MDAEDFDMWDIDEYAMRIGCPIRGKTLYDYTLEGRGFGWLKPLLSDVDMNEFRKLAMRENFMHVYIDYNPDLEFLKLYSISCGLRTLVLRIENCSFRVDEPFKNTLSMRRDTHVIVPLLANFDYNENAWEYYETKGQISKESNDELDFEFLGDLTKEDNIKYENDSAFFRVSVLFDDDLDREIRAENIAVQ</sequence>
<comment type="caution">
    <text evidence="1">The sequence shown here is derived from an EMBL/GenBank/DDBJ whole genome shotgun (WGS) entry which is preliminary data.</text>
</comment>
<accession>A0AAV3QJ32</accession>
<organism evidence="1 2">
    <name type="scientific">Lithospermum erythrorhizon</name>
    <name type="common">Purple gromwell</name>
    <name type="synonym">Lithospermum officinale var. erythrorhizon</name>
    <dbReference type="NCBI Taxonomy" id="34254"/>
    <lineage>
        <taxon>Eukaryota</taxon>
        <taxon>Viridiplantae</taxon>
        <taxon>Streptophyta</taxon>
        <taxon>Embryophyta</taxon>
        <taxon>Tracheophyta</taxon>
        <taxon>Spermatophyta</taxon>
        <taxon>Magnoliopsida</taxon>
        <taxon>eudicotyledons</taxon>
        <taxon>Gunneridae</taxon>
        <taxon>Pentapetalae</taxon>
        <taxon>asterids</taxon>
        <taxon>lamiids</taxon>
        <taxon>Boraginales</taxon>
        <taxon>Boraginaceae</taxon>
        <taxon>Boraginoideae</taxon>
        <taxon>Lithospermeae</taxon>
        <taxon>Lithospermum</taxon>
    </lineage>
</organism>
<dbReference type="EMBL" id="BAABME010021429">
    <property type="protein sequence ID" value="GAA0163276.1"/>
    <property type="molecule type" value="Genomic_DNA"/>
</dbReference>